<protein>
    <submittedName>
        <fullName evidence="2">DUF3072 domain-containing protein</fullName>
    </submittedName>
</protein>
<feature type="region of interest" description="Disordered" evidence="1">
    <location>
        <begin position="1"/>
        <end position="39"/>
    </location>
</feature>
<name>A0A444LES4_9HYPH</name>
<dbReference type="Proteomes" id="UP000287687">
    <property type="component" value="Unassembled WGS sequence"/>
</dbReference>
<evidence type="ECO:0000313" key="2">
    <source>
        <dbReference type="EMBL" id="RWX76706.1"/>
    </source>
</evidence>
<proteinExistence type="predicted"/>
<comment type="caution">
    <text evidence="2">The sequence shown here is derived from an EMBL/GenBank/DDBJ whole genome shotgun (WGS) entry which is preliminary data.</text>
</comment>
<gene>
    <name evidence="2" type="ORF">EPK99_13590</name>
</gene>
<dbReference type="OrthoDB" id="9811751at2"/>
<accession>A0A444LES4</accession>
<dbReference type="InterPro" id="IPR021425">
    <property type="entry name" value="DUF3072"/>
</dbReference>
<keyword evidence="3" id="KW-1185">Reference proteome</keyword>
<dbReference type="AlphaFoldDB" id="A0A444LES4"/>
<dbReference type="Pfam" id="PF11272">
    <property type="entry name" value="DUF3072"/>
    <property type="match status" value="1"/>
</dbReference>
<organism evidence="2 3">
    <name type="scientific">Neorhizobium lilium</name>
    <dbReference type="NCBI Taxonomy" id="2503024"/>
    <lineage>
        <taxon>Bacteria</taxon>
        <taxon>Pseudomonadati</taxon>
        <taxon>Pseudomonadota</taxon>
        <taxon>Alphaproteobacteria</taxon>
        <taxon>Hyphomicrobiales</taxon>
        <taxon>Rhizobiaceae</taxon>
        <taxon>Rhizobium/Agrobacterium group</taxon>
        <taxon>Neorhizobium</taxon>
    </lineage>
</organism>
<evidence type="ECO:0000313" key="3">
    <source>
        <dbReference type="Proteomes" id="UP000287687"/>
    </source>
</evidence>
<sequence>MMVDQHNPKTDPDPASNTEKDPDDWVTGDEPMTGAQGSYLKTLSEQAHEPEAFAEDLSKAEASKRIDALRSKLKM</sequence>
<feature type="compositionally biased region" description="Basic and acidic residues" evidence="1">
    <location>
        <begin position="1"/>
        <end position="12"/>
    </location>
</feature>
<evidence type="ECO:0000256" key="1">
    <source>
        <dbReference type="SAM" id="MobiDB-lite"/>
    </source>
</evidence>
<reference evidence="2 3" key="1">
    <citation type="submission" date="2019-01" db="EMBL/GenBank/DDBJ databases">
        <title>The draft genome of Rhizobium sp. 24NR.</title>
        <authorList>
            <person name="Liu L."/>
            <person name="Liang L."/>
            <person name="Shi S."/>
            <person name="Xu L."/>
            <person name="Wang X."/>
            <person name="Li L."/>
            <person name="Zhang X."/>
        </authorList>
    </citation>
    <scope>NUCLEOTIDE SEQUENCE [LARGE SCALE GENOMIC DNA]</scope>
    <source>
        <strain evidence="2 3">24NR</strain>
    </source>
</reference>
<dbReference type="EMBL" id="SBIP01000003">
    <property type="protein sequence ID" value="RWX76706.1"/>
    <property type="molecule type" value="Genomic_DNA"/>
</dbReference>